<dbReference type="InterPro" id="IPR011335">
    <property type="entry name" value="Restrct_endonuc-II-like"/>
</dbReference>
<dbReference type="Pfam" id="PF08814">
    <property type="entry name" value="XisH"/>
    <property type="match status" value="1"/>
</dbReference>
<dbReference type="InterPro" id="IPR014919">
    <property type="entry name" value="XisH"/>
</dbReference>
<organism evidence="1 2">
    <name type="scientific">Phormidium tenue FACHB-1050</name>
    <dbReference type="NCBI Taxonomy" id="2692857"/>
    <lineage>
        <taxon>Bacteria</taxon>
        <taxon>Bacillati</taxon>
        <taxon>Cyanobacteriota</taxon>
        <taxon>Cyanophyceae</taxon>
        <taxon>Oscillatoriophycideae</taxon>
        <taxon>Oscillatoriales</taxon>
        <taxon>Oscillatoriaceae</taxon>
        <taxon>Phormidium</taxon>
    </lineage>
</organism>
<comment type="caution">
    <text evidence="1">The sequence shown here is derived from an EMBL/GenBank/DDBJ whole genome shotgun (WGS) entry which is preliminary data.</text>
</comment>
<protein>
    <submittedName>
        <fullName evidence="1">XisH family protein</fullName>
    </submittedName>
</protein>
<keyword evidence="2" id="KW-1185">Reference proteome</keyword>
<reference evidence="1 2" key="1">
    <citation type="journal article" date="2020" name="ISME J.">
        <title>Comparative genomics reveals insights into cyanobacterial evolution and habitat adaptation.</title>
        <authorList>
            <person name="Chen M.Y."/>
            <person name="Teng W.K."/>
            <person name="Zhao L."/>
            <person name="Hu C.X."/>
            <person name="Zhou Y.K."/>
            <person name="Han B.P."/>
            <person name="Song L.R."/>
            <person name="Shu W.S."/>
        </authorList>
    </citation>
    <scope>NUCLEOTIDE SEQUENCE [LARGE SCALE GENOMIC DNA]</scope>
    <source>
        <strain evidence="1 2">FACHB-1050</strain>
    </source>
</reference>
<dbReference type="SUPFAM" id="SSF52980">
    <property type="entry name" value="Restriction endonuclease-like"/>
    <property type="match status" value="1"/>
</dbReference>
<evidence type="ECO:0000313" key="1">
    <source>
        <dbReference type="EMBL" id="MBD2318952.1"/>
    </source>
</evidence>
<gene>
    <name evidence="1" type="ORF">H6G05_19130</name>
</gene>
<name>A0ABR8CFW7_9CYAN</name>
<dbReference type="EMBL" id="JACJQY010000038">
    <property type="protein sequence ID" value="MBD2318952.1"/>
    <property type="molecule type" value="Genomic_DNA"/>
</dbReference>
<proteinExistence type="predicted"/>
<evidence type="ECO:0000313" key="2">
    <source>
        <dbReference type="Proteomes" id="UP000618445"/>
    </source>
</evidence>
<sequence length="138" mass="16229">MSAKDLFHDAVRRGLEKDHWQITDDPLELEWEEVKVKIDLAAERLIAAERDQQKIAVEIKSFISTSAISDFHTALGQFLNYRIMLEVNEPDRQLYLAIPLDAYETFFQSRFAQVSIDRYKLKLIVYEPIAEEIIKWIN</sequence>
<accession>A0ABR8CFW7</accession>
<dbReference type="Proteomes" id="UP000618445">
    <property type="component" value="Unassembled WGS sequence"/>
</dbReference>
<dbReference type="CDD" id="cd22366">
    <property type="entry name" value="XisH-like"/>
    <property type="match status" value="1"/>
</dbReference>
<dbReference type="RefSeq" id="WP_190580399.1">
    <property type="nucleotide sequence ID" value="NZ_CAWPQU010000032.1"/>
</dbReference>
<dbReference type="Gene3D" id="3.40.1350.10">
    <property type="match status" value="1"/>
</dbReference>
<dbReference type="InterPro" id="IPR011856">
    <property type="entry name" value="tRNA_endonuc-like_dom_sf"/>
</dbReference>